<comment type="subcellular location">
    <subcellularLocation>
        <location evidence="1">Membrane</location>
        <topology evidence="1">Single-pass membrane protein</topology>
    </subcellularLocation>
</comment>
<keyword evidence="11 13" id="KW-0472">Membrane</keyword>
<dbReference type="GO" id="GO:0008289">
    <property type="term" value="F:lipid binding"/>
    <property type="evidence" value="ECO:0007669"/>
    <property type="project" value="UniProtKB-KW"/>
</dbReference>
<dbReference type="PROSITE" id="PS50004">
    <property type="entry name" value="C2"/>
    <property type="match status" value="1"/>
</dbReference>
<dbReference type="PANTHER" id="PTHR10774">
    <property type="entry name" value="EXTENDED SYNAPTOTAGMIN-RELATED"/>
    <property type="match status" value="1"/>
</dbReference>
<proteinExistence type="inferred from homology"/>
<dbReference type="Pfam" id="PF17047">
    <property type="entry name" value="SMP_LBD"/>
    <property type="match status" value="1"/>
</dbReference>
<evidence type="ECO:0000259" key="15">
    <source>
        <dbReference type="PROSITE" id="PS51847"/>
    </source>
</evidence>
<feature type="compositionally biased region" description="Basic and acidic residues" evidence="12">
    <location>
        <begin position="36"/>
        <end position="46"/>
    </location>
</feature>
<keyword evidence="9" id="KW-0445">Lipid transport</keyword>
<dbReference type="Proteomes" id="UP000243579">
    <property type="component" value="Unassembled WGS sequence"/>
</dbReference>
<sequence length="1078" mass="118211">MDADKDLRPRKLVHCPRQDDFQSKATETLKSMEATTSDKHDEGVAAKRDNFKMPSFHALFKDKILDKAKAADERAVDAAGKLVKRPSERARAPSADIVEGYIRVYLKKQDKNLFFLGKSRYYVVVNAENPAMEIFTYSNDTCSSYKNPDARNDAKTTSIYILSLYKAALSYDPKDDNTIAENMFTMEVPAWTKRSTIHYRSQTFAFREDKAEKALQWVKCISRAILNAAKRGVDGVVGADIFRPGMGLASYVDDGGMSNESDLEEEETPRSRASSGDDAAVHPTVETGSDDLWGGFNLNKLNPFSPSSKTPPGGKSLGSDGALSPSAIAADSAKAKVKLQFPSILMPSTGDKHKPVAASRGSSPMALLNRAIHPRKTKLLSEPIPETRPSATSPHASLISCEERNELMRQRNFDKVAHDRHEQTATATPPSVRSFWAACRRRVLASVSHKCAGLAACLISGTSGLSVAWPIALAGLFAAELASNDSASYAHLAGMFVLVHTMATFGVVPGIGALLVVLLVWNYADGQTSRRKRIQTEAHQIALAERTNYHNYPSIEFPSWVKFADVERAEWLNRAIERSWPHVKIALRNSMLSSLNPVLESSKPTFISTLALTHIDMGSSPPSFGGIKCIPSDDAQAEGPPAEVSWDAEVRFVAGDDQLVEIKVAHHTGAAARVRLKDMMIMGTMRITLRPLVTVWPGFSGVSVSFISQPRVEFSLTAAKINVTNVPFVSDFLQTFLRDLIVNNMVWPKVLDMPLWDPELYPTEDVDASVDVAPRGSVTASAIDDDAKEKASMSVFGPGVVSLNLCKLVALVDDAFELYCIVSIQDSVTEPMSPPKPSHAAVSMPPMTHKTEVRPLIKGIAAFDEKYEFYWEKPVRPSLHVEIWRHHQSLPDEVLGTAVVDVGALPVKRDHEIKIDVCWSAAKEAQLHVHVCRRLFYCTKRAPTSAQGHRSTITGLGSDVCVGMLLVTLCHSVELASNTTPLESASIFGVLTCENQSYSTAVVKRLKSTVWNEQFSYFVYSVETATLHLELFDHNSATSLGLVTTSILELRKRLNSLTDTIKETLPLQHGGSPDGATS</sequence>
<feature type="domain" description="C2" evidence="14">
    <location>
        <begin position="946"/>
        <end position="1065"/>
    </location>
</feature>
<evidence type="ECO:0000256" key="13">
    <source>
        <dbReference type="SAM" id="Phobius"/>
    </source>
</evidence>
<evidence type="ECO:0000256" key="12">
    <source>
        <dbReference type="SAM" id="MobiDB-lite"/>
    </source>
</evidence>
<evidence type="ECO:0000256" key="6">
    <source>
        <dbReference type="ARBA" id="ARBA00022737"/>
    </source>
</evidence>
<evidence type="ECO:0000256" key="8">
    <source>
        <dbReference type="ARBA" id="ARBA00022989"/>
    </source>
</evidence>
<dbReference type="SUPFAM" id="SSF49562">
    <property type="entry name" value="C2 domain (Calcium/lipid-binding domain, CaLB)"/>
    <property type="match status" value="2"/>
</dbReference>
<protein>
    <submittedName>
        <fullName evidence="16">Extended synaptotagmin</fullName>
    </submittedName>
</protein>
<dbReference type="InterPro" id="IPR035892">
    <property type="entry name" value="C2_domain_sf"/>
</dbReference>
<evidence type="ECO:0000256" key="10">
    <source>
        <dbReference type="ARBA" id="ARBA00023121"/>
    </source>
</evidence>
<keyword evidence="8 13" id="KW-1133">Transmembrane helix</keyword>
<dbReference type="Gene3D" id="2.60.40.150">
    <property type="entry name" value="C2 domain"/>
    <property type="match status" value="1"/>
</dbReference>
<dbReference type="GO" id="GO:0005783">
    <property type="term" value="C:endoplasmic reticulum"/>
    <property type="evidence" value="ECO:0007669"/>
    <property type="project" value="TreeGrafter"/>
</dbReference>
<comment type="caution">
    <text evidence="16">The sequence shown here is derived from an EMBL/GenBank/DDBJ whole genome shotgun (WGS) entry which is preliminary data.</text>
</comment>
<evidence type="ECO:0000256" key="9">
    <source>
        <dbReference type="ARBA" id="ARBA00023055"/>
    </source>
</evidence>
<evidence type="ECO:0000313" key="17">
    <source>
        <dbReference type="Proteomes" id="UP000243579"/>
    </source>
</evidence>
<feature type="region of interest" description="Disordered" evidence="12">
    <location>
        <begin position="253"/>
        <end position="294"/>
    </location>
</feature>
<feature type="compositionally biased region" description="Low complexity" evidence="12">
    <location>
        <begin position="305"/>
        <end position="319"/>
    </location>
</feature>
<feature type="transmembrane region" description="Helical" evidence="13">
    <location>
        <begin position="687"/>
        <end position="707"/>
    </location>
</feature>
<comment type="similarity">
    <text evidence="2">Belongs to the synaptotagmin family.</text>
</comment>
<dbReference type="InterPro" id="IPR031468">
    <property type="entry name" value="SMP_LBD"/>
</dbReference>
<keyword evidence="10" id="KW-0446">Lipid-binding</keyword>
<evidence type="ECO:0000256" key="1">
    <source>
        <dbReference type="ARBA" id="ARBA00004167"/>
    </source>
</evidence>
<dbReference type="Pfam" id="PF00168">
    <property type="entry name" value="C2"/>
    <property type="match status" value="2"/>
</dbReference>
<feature type="region of interest" description="Disordered" evidence="12">
    <location>
        <begin position="303"/>
        <end position="322"/>
    </location>
</feature>
<evidence type="ECO:0000256" key="4">
    <source>
        <dbReference type="ARBA" id="ARBA00022692"/>
    </source>
</evidence>
<dbReference type="PROSITE" id="PS51847">
    <property type="entry name" value="SMP"/>
    <property type="match status" value="1"/>
</dbReference>
<keyword evidence="4 13" id="KW-0812">Transmembrane</keyword>
<dbReference type="GO" id="GO:0016020">
    <property type="term" value="C:membrane"/>
    <property type="evidence" value="ECO:0007669"/>
    <property type="project" value="UniProtKB-SubCell"/>
</dbReference>
<keyword evidence="17" id="KW-1185">Reference proteome</keyword>
<keyword evidence="5" id="KW-0479">Metal-binding</keyword>
<reference evidence="16 17" key="1">
    <citation type="journal article" date="2014" name="Genome Biol. Evol.">
        <title>The secreted proteins of Achlya hypogyna and Thraustotheca clavata identify the ancestral oomycete secretome and reveal gene acquisitions by horizontal gene transfer.</title>
        <authorList>
            <person name="Misner I."/>
            <person name="Blouin N."/>
            <person name="Leonard G."/>
            <person name="Richards T.A."/>
            <person name="Lane C.E."/>
        </authorList>
    </citation>
    <scope>NUCLEOTIDE SEQUENCE [LARGE SCALE GENOMIC DNA]</scope>
    <source>
        <strain evidence="16 17">ATCC 48635</strain>
    </source>
</reference>
<accession>A0A1V9Z3J4</accession>
<dbReference type="CDD" id="cd21677">
    <property type="entry name" value="SMP_SYT"/>
    <property type="match status" value="1"/>
</dbReference>
<organism evidence="16 17">
    <name type="scientific">Achlya hypogyna</name>
    <name type="common">Oomycete</name>
    <name type="synonym">Protoachlya hypogyna</name>
    <dbReference type="NCBI Taxonomy" id="1202772"/>
    <lineage>
        <taxon>Eukaryota</taxon>
        <taxon>Sar</taxon>
        <taxon>Stramenopiles</taxon>
        <taxon>Oomycota</taxon>
        <taxon>Saprolegniomycetes</taxon>
        <taxon>Saprolegniales</taxon>
        <taxon>Achlyaceae</taxon>
        <taxon>Achlya</taxon>
    </lineage>
</organism>
<name>A0A1V9Z3J4_ACHHY</name>
<dbReference type="GO" id="GO:0046872">
    <property type="term" value="F:metal ion binding"/>
    <property type="evidence" value="ECO:0007669"/>
    <property type="project" value="UniProtKB-KW"/>
</dbReference>
<feature type="transmembrane region" description="Helical" evidence="13">
    <location>
        <begin position="497"/>
        <end position="524"/>
    </location>
</feature>
<dbReference type="InterPro" id="IPR039010">
    <property type="entry name" value="Synaptotagmin_SMP"/>
</dbReference>
<dbReference type="STRING" id="1202772.A0A1V9Z3J4"/>
<dbReference type="GO" id="GO:0006869">
    <property type="term" value="P:lipid transport"/>
    <property type="evidence" value="ECO:0007669"/>
    <property type="project" value="UniProtKB-KW"/>
</dbReference>
<dbReference type="PANTHER" id="PTHR10774:SF190">
    <property type="entry name" value="C2 CALCIUM_LIPID-BINDING ENDONUCLEASE_EXONUCLEASE_PHOSPHATASE-RELATED"/>
    <property type="match status" value="1"/>
</dbReference>
<evidence type="ECO:0000256" key="5">
    <source>
        <dbReference type="ARBA" id="ARBA00022723"/>
    </source>
</evidence>
<dbReference type="InterPro" id="IPR045050">
    <property type="entry name" value="Synaptotagmin_plant"/>
</dbReference>
<dbReference type="CDD" id="cd00030">
    <property type="entry name" value="C2"/>
    <property type="match status" value="1"/>
</dbReference>
<evidence type="ECO:0000313" key="16">
    <source>
        <dbReference type="EMBL" id="OQR92568.1"/>
    </source>
</evidence>
<evidence type="ECO:0000256" key="11">
    <source>
        <dbReference type="ARBA" id="ARBA00023136"/>
    </source>
</evidence>
<keyword evidence="3" id="KW-0813">Transport</keyword>
<keyword evidence="7" id="KW-0106">Calcium</keyword>
<dbReference type="EMBL" id="JNBR01000452">
    <property type="protein sequence ID" value="OQR92568.1"/>
    <property type="molecule type" value="Genomic_DNA"/>
</dbReference>
<evidence type="ECO:0000259" key="14">
    <source>
        <dbReference type="PROSITE" id="PS50004"/>
    </source>
</evidence>
<feature type="region of interest" description="Disordered" evidence="12">
    <location>
        <begin position="1"/>
        <end position="46"/>
    </location>
</feature>
<dbReference type="AlphaFoldDB" id="A0A1V9Z3J4"/>
<evidence type="ECO:0000256" key="7">
    <source>
        <dbReference type="ARBA" id="ARBA00022837"/>
    </source>
</evidence>
<dbReference type="InterPro" id="IPR000008">
    <property type="entry name" value="C2_dom"/>
</dbReference>
<dbReference type="OrthoDB" id="1029639at2759"/>
<evidence type="ECO:0000256" key="2">
    <source>
        <dbReference type="ARBA" id="ARBA00006996"/>
    </source>
</evidence>
<evidence type="ECO:0000256" key="3">
    <source>
        <dbReference type="ARBA" id="ARBA00022448"/>
    </source>
</evidence>
<feature type="compositionally biased region" description="Polar residues" evidence="12">
    <location>
        <begin position="23"/>
        <end position="35"/>
    </location>
</feature>
<feature type="domain" description="SMP-LTD" evidence="15">
    <location>
        <begin position="565"/>
        <end position="756"/>
    </location>
</feature>
<keyword evidence="6" id="KW-0677">Repeat</keyword>
<gene>
    <name evidence="16" type="ORF">ACHHYP_03491</name>
</gene>